<keyword evidence="2 7" id="KW-0813">Transport</keyword>
<evidence type="ECO:0000259" key="8">
    <source>
        <dbReference type="PROSITE" id="PS50928"/>
    </source>
</evidence>
<dbReference type="PROSITE" id="PS50928">
    <property type="entry name" value="ABC_TM1"/>
    <property type="match status" value="1"/>
</dbReference>
<keyword evidence="6 7" id="KW-0472">Membrane</keyword>
<evidence type="ECO:0000256" key="3">
    <source>
        <dbReference type="ARBA" id="ARBA00022475"/>
    </source>
</evidence>
<feature type="transmembrane region" description="Helical" evidence="7">
    <location>
        <begin position="216"/>
        <end position="236"/>
    </location>
</feature>
<evidence type="ECO:0000256" key="4">
    <source>
        <dbReference type="ARBA" id="ARBA00022692"/>
    </source>
</evidence>
<dbReference type="CDD" id="cd06261">
    <property type="entry name" value="TM_PBP2"/>
    <property type="match status" value="1"/>
</dbReference>
<dbReference type="Proteomes" id="UP000261905">
    <property type="component" value="Unassembled WGS sequence"/>
</dbReference>
<dbReference type="AlphaFoldDB" id="A0A371PGZ1"/>
<name>A0A371PGZ1_9BACL</name>
<feature type="transmembrane region" description="Helical" evidence="7">
    <location>
        <begin position="109"/>
        <end position="133"/>
    </location>
</feature>
<dbReference type="InterPro" id="IPR035906">
    <property type="entry name" value="MetI-like_sf"/>
</dbReference>
<feature type="domain" description="ABC transmembrane type-1" evidence="8">
    <location>
        <begin position="72"/>
        <end position="290"/>
    </location>
</feature>
<comment type="similarity">
    <text evidence="7">Belongs to the binding-protein-dependent transport system permease family.</text>
</comment>
<feature type="transmembrane region" description="Helical" evidence="7">
    <location>
        <begin position="76"/>
        <end position="97"/>
    </location>
</feature>
<evidence type="ECO:0000256" key="2">
    <source>
        <dbReference type="ARBA" id="ARBA00022448"/>
    </source>
</evidence>
<dbReference type="PANTHER" id="PTHR30193:SF37">
    <property type="entry name" value="INNER MEMBRANE ABC TRANSPORTER PERMEASE PROTEIN YCJO"/>
    <property type="match status" value="1"/>
</dbReference>
<evidence type="ECO:0000256" key="7">
    <source>
        <dbReference type="RuleBase" id="RU363032"/>
    </source>
</evidence>
<keyword evidence="4 7" id="KW-0812">Transmembrane</keyword>
<organism evidence="9 10">
    <name type="scientific">Paenibacillus paeoniae</name>
    <dbReference type="NCBI Taxonomy" id="2292705"/>
    <lineage>
        <taxon>Bacteria</taxon>
        <taxon>Bacillati</taxon>
        <taxon>Bacillota</taxon>
        <taxon>Bacilli</taxon>
        <taxon>Bacillales</taxon>
        <taxon>Paenibacillaceae</taxon>
        <taxon>Paenibacillus</taxon>
    </lineage>
</organism>
<comment type="caution">
    <text evidence="9">The sequence shown here is derived from an EMBL/GenBank/DDBJ whole genome shotgun (WGS) entry which is preliminary data.</text>
</comment>
<dbReference type="EMBL" id="QUBQ01000002">
    <property type="protein sequence ID" value="REK75134.1"/>
    <property type="molecule type" value="Genomic_DNA"/>
</dbReference>
<dbReference type="GO" id="GO:0055085">
    <property type="term" value="P:transmembrane transport"/>
    <property type="evidence" value="ECO:0007669"/>
    <property type="project" value="InterPro"/>
</dbReference>
<evidence type="ECO:0000256" key="5">
    <source>
        <dbReference type="ARBA" id="ARBA00022989"/>
    </source>
</evidence>
<dbReference type="Gene3D" id="1.10.3720.10">
    <property type="entry name" value="MetI-like"/>
    <property type="match status" value="1"/>
</dbReference>
<dbReference type="PANTHER" id="PTHR30193">
    <property type="entry name" value="ABC TRANSPORTER PERMEASE PROTEIN"/>
    <property type="match status" value="1"/>
</dbReference>
<feature type="transmembrane region" description="Helical" evidence="7">
    <location>
        <begin position="173"/>
        <end position="195"/>
    </location>
</feature>
<keyword evidence="5 7" id="KW-1133">Transmembrane helix</keyword>
<comment type="subcellular location">
    <subcellularLocation>
        <location evidence="1 7">Cell membrane</location>
        <topology evidence="1 7">Multi-pass membrane protein</topology>
    </subcellularLocation>
</comment>
<dbReference type="Pfam" id="PF00528">
    <property type="entry name" value="BPD_transp_1"/>
    <property type="match status" value="1"/>
</dbReference>
<proteinExistence type="inferred from homology"/>
<keyword evidence="10" id="KW-1185">Reference proteome</keyword>
<dbReference type="OrthoDB" id="9787541at2"/>
<keyword evidence="3" id="KW-1003">Cell membrane</keyword>
<evidence type="ECO:0000256" key="6">
    <source>
        <dbReference type="ARBA" id="ARBA00023136"/>
    </source>
</evidence>
<dbReference type="RefSeq" id="WP_116047026.1">
    <property type="nucleotide sequence ID" value="NZ_QUBQ01000002.1"/>
</dbReference>
<reference evidence="9 10" key="1">
    <citation type="submission" date="2018-08" db="EMBL/GenBank/DDBJ databases">
        <title>Paenibacillus sp. M4BSY-1, whole genome shotgun sequence.</title>
        <authorList>
            <person name="Tuo L."/>
        </authorList>
    </citation>
    <scope>NUCLEOTIDE SEQUENCE [LARGE SCALE GENOMIC DNA]</scope>
    <source>
        <strain evidence="9 10">M4BSY-1</strain>
    </source>
</reference>
<protein>
    <submittedName>
        <fullName evidence="9">Sugar ABC transporter permease</fullName>
    </submittedName>
</protein>
<dbReference type="SUPFAM" id="SSF161098">
    <property type="entry name" value="MetI-like"/>
    <property type="match status" value="1"/>
</dbReference>
<feature type="transmembrane region" description="Helical" evidence="7">
    <location>
        <begin position="269"/>
        <end position="294"/>
    </location>
</feature>
<evidence type="ECO:0000313" key="10">
    <source>
        <dbReference type="Proteomes" id="UP000261905"/>
    </source>
</evidence>
<evidence type="ECO:0000313" key="9">
    <source>
        <dbReference type="EMBL" id="REK75134.1"/>
    </source>
</evidence>
<accession>A0A371PGZ1</accession>
<gene>
    <name evidence="9" type="ORF">DX130_16000</name>
</gene>
<dbReference type="GO" id="GO:0005886">
    <property type="term" value="C:plasma membrane"/>
    <property type="evidence" value="ECO:0007669"/>
    <property type="project" value="UniProtKB-SubCell"/>
</dbReference>
<sequence length="306" mass="35200">MKSRSSKLNYDRYGYFFIAPFFIVFLVFGLYSMVYTFNLSFTDLKGWNRDYNYVGFKNFVDLFHNPLFMKSFYNTFIIWIMNFVPQITLAIILAAMFTNPRLKLRGQGIFKVLFYLPNIITAASVSVLFYVLFNHPTGPINQLLVNFGILEEPYNFFRDKLASRSIVAFIQFWMWYGSNMLILIAAMLGISPSLYESAMVDGASNTKIFFKITLPLIKPILLYNLITSLIGGTQMFDIPFLLLGGAPDYSTETIAMFIYKQAFTGANNYYIASAASVVLFLVVILLSAIIFKFFHMEPERKRKGVK</sequence>
<feature type="transmembrane region" description="Helical" evidence="7">
    <location>
        <begin position="12"/>
        <end position="34"/>
    </location>
</feature>
<evidence type="ECO:0000256" key="1">
    <source>
        <dbReference type="ARBA" id="ARBA00004651"/>
    </source>
</evidence>
<dbReference type="InterPro" id="IPR051393">
    <property type="entry name" value="ABC_transporter_permease"/>
</dbReference>
<dbReference type="InterPro" id="IPR000515">
    <property type="entry name" value="MetI-like"/>
</dbReference>